<evidence type="ECO:0000313" key="3">
    <source>
        <dbReference type="Proteomes" id="UP000027920"/>
    </source>
</evidence>
<feature type="region of interest" description="Disordered" evidence="1">
    <location>
        <begin position="1"/>
        <end position="81"/>
    </location>
</feature>
<gene>
    <name evidence="2" type="ORF">A1O9_06542</name>
</gene>
<reference evidence="2 3" key="1">
    <citation type="submission" date="2013-03" db="EMBL/GenBank/DDBJ databases">
        <title>The Genome Sequence of Exophiala aquamarina CBS 119918.</title>
        <authorList>
            <consortium name="The Broad Institute Genomics Platform"/>
            <person name="Cuomo C."/>
            <person name="de Hoog S."/>
            <person name="Gorbushina A."/>
            <person name="Walker B."/>
            <person name="Young S.K."/>
            <person name="Zeng Q."/>
            <person name="Gargeya S."/>
            <person name="Fitzgerald M."/>
            <person name="Haas B."/>
            <person name="Abouelleil A."/>
            <person name="Allen A.W."/>
            <person name="Alvarado L."/>
            <person name="Arachchi H.M."/>
            <person name="Berlin A.M."/>
            <person name="Chapman S.B."/>
            <person name="Gainer-Dewar J."/>
            <person name="Goldberg J."/>
            <person name="Griggs A."/>
            <person name="Gujja S."/>
            <person name="Hansen M."/>
            <person name="Howarth C."/>
            <person name="Imamovic A."/>
            <person name="Ireland A."/>
            <person name="Larimer J."/>
            <person name="McCowan C."/>
            <person name="Murphy C."/>
            <person name="Pearson M."/>
            <person name="Poon T.W."/>
            <person name="Priest M."/>
            <person name="Roberts A."/>
            <person name="Saif S."/>
            <person name="Shea T."/>
            <person name="Sisk P."/>
            <person name="Sykes S."/>
            <person name="Wortman J."/>
            <person name="Nusbaum C."/>
            <person name="Birren B."/>
        </authorList>
    </citation>
    <scope>NUCLEOTIDE SEQUENCE [LARGE SCALE GENOMIC DNA]</scope>
    <source>
        <strain evidence="2 3">CBS 119918</strain>
    </source>
</reference>
<organism evidence="2 3">
    <name type="scientific">Exophiala aquamarina CBS 119918</name>
    <dbReference type="NCBI Taxonomy" id="1182545"/>
    <lineage>
        <taxon>Eukaryota</taxon>
        <taxon>Fungi</taxon>
        <taxon>Dikarya</taxon>
        <taxon>Ascomycota</taxon>
        <taxon>Pezizomycotina</taxon>
        <taxon>Eurotiomycetes</taxon>
        <taxon>Chaetothyriomycetidae</taxon>
        <taxon>Chaetothyriales</taxon>
        <taxon>Herpotrichiellaceae</taxon>
        <taxon>Exophiala</taxon>
    </lineage>
</organism>
<evidence type="ECO:0000256" key="1">
    <source>
        <dbReference type="SAM" id="MobiDB-lite"/>
    </source>
</evidence>
<name>A0A072PFG3_9EURO</name>
<dbReference type="HOGENOM" id="CLU_015771_0_1_1"/>
<dbReference type="OrthoDB" id="3469466at2759"/>
<comment type="caution">
    <text evidence="2">The sequence shown here is derived from an EMBL/GenBank/DDBJ whole genome shotgun (WGS) entry which is preliminary data.</text>
</comment>
<feature type="compositionally biased region" description="Low complexity" evidence="1">
    <location>
        <begin position="59"/>
        <end position="81"/>
    </location>
</feature>
<dbReference type="Proteomes" id="UP000027920">
    <property type="component" value="Unassembled WGS sequence"/>
</dbReference>
<proteinExistence type="predicted"/>
<evidence type="ECO:0000313" key="2">
    <source>
        <dbReference type="EMBL" id="KEF58616.1"/>
    </source>
</evidence>
<dbReference type="PANTHER" id="PTHR37540:SF5">
    <property type="entry name" value="TRANSCRIPTION FACTOR DOMAIN-CONTAINING PROTEIN"/>
    <property type="match status" value="1"/>
</dbReference>
<sequence>MAPKSKGEQPDFVFLSYAPKPNRKSQAIQDTQRRAHAARKSHALARQRRGVFDQSGNDEASSSASPESPKNSPPKESTPNKVVFVQPTEDLDESLNIFGEDDSQPVAQRDQMQLWSPAYSTPATTLLGQGTVDPFDVFAVKDLPPYVYKVLDIAADMKWGHLKPSVLNQRSNPLKRAWLRANMESPAVLHAMVYGMLVSLDSIQSPIEPGNTLSLKHQTYAMSLLQKELQALGDGIPHQNILLAIITLAAHGEPVRDQHFAPLGYPESPLAKTQNLHIYGLLKLVPEHTYAMFMILERIGGVEAVTLYGLRDTVDFCDLYFATRLGTPPRLAYRHPIYPLISDIEYTPDLIAEQLLLKSGRSLISLPALIEEYQEVVGMSAVLLAGLDQYQRETASAPSLPSLVRARSALQYKLTSLQPVDMMLAAFDEQVCEICRLTLLIFSNMVFFPLPRVSGVNERLIASLRYSLATTGADFLVQHLGLLTWALTIGGIAAFSTKHRSWFVSTFREKLLWHPDDWEGVEEVLAAHLWWDYVCEDPGKMFWKEVHSVHRSSSFSGGGISLPFYGPS</sequence>
<dbReference type="PANTHER" id="PTHR37540">
    <property type="entry name" value="TRANSCRIPTION FACTOR (ACR-2), PUTATIVE-RELATED-RELATED"/>
    <property type="match status" value="1"/>
</dbReference>
<dbReference type="RefSeq" id="XP_013261206.1">
    <property type="nucleotide sequence ID" value="XM_013405752.1"/>
</dbReference>
<dbReference type="STRING" id="1182545.A0A072PFG3"/>
<feature type="compositionally biased region" description="Basic residues" evidence="1">
    <location>
        <begin position="34"/>
        <end position="49"/>
    </location>
</feature>
<dbReference type="VEuPathDB" id="FungiDB:A1O9_06542"/>
<dbReference type="AlphaFoldDB" id="A0A072PFG3"/>
<evidence type="ECO:0008006" key="4">
    <source>
        <dbReference type="Google" id="ProtNLM"/>
    </source>
</evidence>
<accession>A0A072PFG3</accession>
<protein>
    <recommendedName>
        <fullName evidence="4">Tachykinin family protein</fullName>
    </recommendedName>
</protein>
<dbReference type="EMBL" id="AMGV01000004">
    <property type="protein sequence ID" value="KEF58616.1"/>
    <property type="molecule type" value="Genomic_DNA"/>
</dbReference>
<keyword evidence="3" id="KW-1185">Reference proteome</keyword>
<dbReference type="GeneID" id="25281459"/>